<evidence type="ECO:0000313" key="2">
    <source>
        <dbReference type="Proteomes" id="UP001054945"/>
    </source>
</evidence>
<proteinExistence type="predicted"/>
<name>A0AAV4M4W4_CAEEX</name>
<comment type="caution">
    <text evidence="1">The sequence shown here is derived from an EMBL/GenBank/DDBJ whole genome shotgun (WGS) entry which is preliminary data.</text>
</comment>
<gene>
    <name evidence="1" type="ORF">CEXT_789941</name>
</gene>
<dbReference type="EMBL" id="BPLR01019349">
    <property type="protein sequence ID" value="GIX66897.1"/>
    <property type="molecule type" value="Genomic_DNA"/>
</dbReference>
<evidence type="ECO:0000313" key="1">
    <source>
        <dbReference type="EMBL" id="GIX66897.1"/>
    </source>
</evidence>
<dbReference type="AlphaFoldDB" id="A0AAV4M4W4"/>
<accession>A0AAV4M4W4</accession>
<sequence>MAADSINRRNHDKFGGRDQVAGIADVCCATKRDSVFGSRLIRPDSKVLNGTRKWLSAVGQRYLSRRRLYANSSA</sequence>
<reference evidence="1 2" key="1">
    <citation type="submission" date="2021-06" db="EMBL/GenBank/DDBJ databases">
        <title>Caerostris extrusa draft genome.</title>
        <authorList>
            <person name="Kono N."/>
            <person name="Arakawa K."/>
        </authorList>
    </citation>
    <scope>NUCLEOTIDE SEQUENCE [LARGE SCALE GENOMIC DNA]</scope>
</reference>
<dbReference type="Proteomes" id="UP001054945">
    <property type="component" value="Unassembled WGS sequence"/>
</dbReference>
<protein>
    <submittedName>
        <fullName evidence="1">Uncharacterized protein</fullName>
    </submittedName>
</protein>
<keyword evidence="2" id="KW-1185">Reference proteome</keyword>
<organism evidence="1 2">
    <name type="scientific">Caerostris extrusa</name>
    <name type="common">Bark spider</name>
    <name type="synonym">Caerostris bankana</name>
    <dbReference type="NCBI Taxonomy" id="172846"/>
    <lineage>
        <taxon>Eukaryota</taxon>
        <taxon>Metazoa</taxon>
        <taxon>Ecdysozoa</taxon>
        <taxon>Arthropoda</taxon>
        <taxon>Chelicerata</taxon>
        <taxon>Arachnida</taxon>
        <taxon>Araneae</taxon>
        <taxon>Araneomorphae</taxon>
        <taxon>Entelegynae</taxon>
        <taxon>Araneoidea</taxon>
        <taxon>Araneidae</taxon>
        <taxon>Caerostris</taxon>
    </lineage>
</organism>